<keyword evidence="3" id="KW-0805">Transcription regulation</keyword>
<feature type="compositionally biased region" description="Low complexity" evidence="6">
    <location>
        <begin position="102"/>
        <end position="121"/>
    </location>
</feature>
<dbReference type="Proteomes" id="UP000030669">
    <property type="component" value="Unassembled WGS sequence"/>
</dbReference>
<dbReference type="OMA" id="PEIFASH"/>
<dbReference type="eggNOG" id="KOG1649">
    <property type="taxonomic scope" value="Eukaryota"/>
</dbReference>
<feature type="compositionally biased region" description="Pro residues" evidence="6">
    <location>
        <begin position="166"/>
        <end position="188"/>
    </location>
</feature>
<dbReference type="GO" id="GO:0006338">
    <property type="term" value="P:chromatin remodeling"/>
    <property type="evidence" value="ECO:0007669"/>
    <property type="project" value="InterPro"/>
</dbReference>
<feature type="region of interest" description="Disordered" evidence="6">
    <location>
        <begin position="264"/>
        <end position="310"/>
    </location>
</feature>
<dbReference type="GO" id="GO:0000228">
    <property type="term" value="C:nuclear chromosome"/>
    <property type="evidence" value="ECO:0007669"/>
    <property type="project" value="InterPro"/>
</dbReference>
<dbReference type="InterPro" id="IPR006939">
    <property type="entry name" value="SNF5"/>
</dbReference>
<comment type="subcellular location">
    <subcellularLocation>
        <location evidence="1">Nucleus</location>
    </subcellularLocation>
</comment>
<feature type="compositionally biased region" description="Basic residues" evidence="6">
    <location>
        <begin position="710"/>
        <end position="721"/>
    </location>
</feature>
<evidence type="ECO:0000256" key="6">
    <source>
        <dbReference type="SAM" id="MobiDB-lite"/>
    </source>
</evidence>
<accession>S7RH06</accession>
<reference evidence="7 8" key="1">
    <citation type="journal article" date="2012" name="Science">
        <title>The Paleozoic origin of enzymatic lignin decomposition reconstructed from 31 fungal genomes.</title>
        <authorList>
            <person name="Floudas D."/>
            <person name="Binder M."/>
            <person name="Riley R."/>
            <person name="Barry K."/>
            <person name="Blanchette R.A."/>
            <person name="Henrissat B."/>
            <person name="Martinez A.T."/>
            <person name="Otillar R."/>
            <person name="Spatafora J.W."/>
            <person name="Yadav J.S."/>
            <person name="Aerts A."/>
            <person name="Benoit I."/>
            <person name="Boyd A."/>
            <person name="Carlson A."/>
            <person name="Copeland A."/>
            <person name="Coutinho P.M."/>
            <person name="de Vries R.P."/>
            <person name="Ferreira P."/>
            <person name="Findley K."/>
            <person name="Foster B."/>
            <person name="Gaskell J."/>
            <person name="Glotzer D."/>
            <person name="Gorecki P."/>
            <person name="Heitman J."/>
            <person name="Hesse C."/>
            <person name="Hori C."/>
            <person name="Igarashi K."/>
            <person name="Jurgens J.A."/>
            <person name="Kallen N."/>
            <person name="Kersten P."/>
            <person name="Kohler A."/>
            <person name="Kuees U."/>
            <person name="Kumar T.K.A."/>
            <person name="Kuo A."/>
            <person name="LaButti K."/>
            <person name="Larrondo L.F."/>
            <person name="Lindquist E."/>
            <person name="Ling A."/>
            <person name="Lombard V."/>
            <person name="Lucas S."/>
            <person name="Lundell T."/>
            <person name="Martin R."/>
            <person name="McLaughlin D.J."/>
            <person name="Morgenstern I."/>
            <person name="Morin E."/>
            <person name="Murat C."/>
            <person name="Nagy L.G."/>
            <person name="Nolan M."/>
            <person name="Ohm R.A."/>
            <person name="Patyshakuliyeva A."/>
            <person name="Rokas A."/>
            <person name="Ruiz-Duenas F.J."/>
            <person name="Sabat G."/>
            <person name="Salamov A."/>
            <person name="Samejima M."/>
            <person name="Schmutz J."/>
            <person name="Slot J.C."/>
            <person name="St John F."/>
            <person name="Stenlid J."/>
            <person name="Sun H."/>
            <person name="Sun S."/>
            <person name="Syed K."/>
            <person name="Tsang A."/>
            <person name="Wiebenga A."/>
            <person name="Young D."/>
            <person name="Pisabarro A."/>
            <person name="Eastwood D.C."/>
            <person name="Martin F."/>
            <person name="Cullen D."/>
            <person name="Grigoriev I.V."/>
            <person name="Hibbett D.S."/>
        </authorList>
    </citation>
    <scope>NUCLEOTIDE SEQUENCE [LARGE SCALE GENOMIC DNA]</scope>
    <source>
        <strain evidence="7 8">ATCC 11539</strain>
    </source>
</reference>
<dbReference type="GO" id="GO:0008270">
    <property type="term" value="F:zinc ion binding"/>
    <property type="evidence" value="ECO:0007669"/>
    <property type="project" value="InterPro"/>
</dbReference>
<dbReference type="HOGENOM" id="CLU_001742_0_0_1"/>
<keyword evidence="8" id="KW-1185">Reference proteome</keyword>
<comment type="similarity">
    <text evidence="2">Belongs to the SNF5 family.</text>
</comment>
<sequence length="1186" mass="127175">MNPNAAPNAFSYPGAGGINPALLASMHGGGGAAPAPAPAPAVQQPGNKFPYGGGLGGISLNPQMFQPGAGPAAGLMSFTPQQYQQLAQMKAMGMRAPGNVNMNPNMNAMQPHQQQQQSFPPGFAMGQPQPHDAQPPFFNERRPSSSASHSSAHMPQNMNPNMSMSMPPPASVPPRPPTAAPPSRPPTQSPYHGVKRKLPGAGAESPRLGMGHPGQGASVNGAPQTPRVGSAGPGPGTPANASGGVGMGMNMNMNMVPGAGGVAGGLPGEIKRQPSGAPDGMFAQKNASGPAGTSAPAPRPAANPPPALPRPVSLNPATTRVTVVPLAGSDATIPALSQAEIEKVKEWMQVDKEYEERLRGMKGRMELEVREGWVNGVREVGGVNGSVGRAAWWEKDGAPGAGGRRREKFGITYPKSGKEGRRKVGRREGMKLPRKIDPRDADRPEQLVPIRLEFDVEHHKMRDTFVWNLNDPVVTPELFAQSVVDDYALPQAYHGVITKSIQEQLSDYQAHAAGAEAAEALRGRLDGEEAAWWESWRKRLRTRGGFVRKGKRKEEGEGEGDVGRAYKLDELEVGEEGAREEMRIVIKLDIIVGSIKLDDQIEWDLNNENASPEHFAEVYGKELGLAGEFITAIAHSIREQIQTFQKSLFLVGHPSDGSAVQDDDLRMTFLPPLASAARALDQVPAFTPTLNYLDDSEIEKSEREREKEATRRRKRNTRGRRGVALPDREPLRTYRTPALGFPEVDAATLAAAAMANVPTRRAAAAAASLTIANMVASENGTIVATPQMPVSLLPSAAGREAKEKKARGLFKPPELPPAAFRPRAKVKAPTESTAMDTSLLPPPLENDPPVSTAGSGPPDSRMSVKPGKVKTARELEREAKEKEYADGQHPNFIDGVWHCSNCGCPESIAVGRRKGPLGDKTQCGQCGKFWHRHRRPRPVDYNSSAEYHRNLMEEAERAKVMARKKGGAAALRAMSTATEQDPPPSAGPSGSSSRPSRPNSVARTGGRAQLWVEVPPPQTPVTAGEGEDDSKDAISPISSGSSSASESPLAHRIRPNGVNHSNQSSTPAPRPTSTADAQGSVVSSQPPSAHPKPPSSNHNNVSTEPPEWLSAAMQAMRERYPQDRFETILKKLNPNASPEWRIKCLDCPGKLYTPGPGETLSNYEVHLKNRQHRQRVTNRVNESSTS</sequence>
<keyword evidence="5" id="KW-0539">Nucleus</keyword>
<protein>
    <submittedName>
        <fullName evidence="7">SNF5-domain-containing protein</fullName>
    </submittedName>
</protein>
<evidence type="ECO:0000256" key="3">
    <source>
        <dbReference type="ARBA" id="ARBA00023015"/>
    </source>
</evidence>
<feature type="compositionally biased region" description="Basic and acidic residues" evidence="6">
    <location>
        <begin position="426"/>
        <end position="440"/>
    </location>
</feature>
<feature type="compositionally biased region" description="Pro residues" evidence="6">
    <location>
        <begin position="297"/>
        <end position="309"/>
    </location>
</feature>
<evidence type="ECO:0000256" key="5">
    <source>
        <dbReference type="ARBA" id="ARBA00023242"/>
    </source>
</evidence>
<dbReference type="STRING" id="670483.S7RH06"/>
<feature type="region of interest" description="Disordered" evidence="6">
    <location>
        <begin position="697"/>
        <end position="725"/>
    </location>
</feature>
<dbReference type="InterPro" id="IPR013088">
    <property type="entry name" value="Znf_NHR/GATA"/>
</dbReference>
<feature type="region of interest" description="Disordered" evidence="6">
    <location>
        <begin position="963"/>
        <end position="1113"/>
    </location>
</feature>
<feature type="compositionally biased region" description="Low complexity" evidence="6">
    <location>
        <begin position="1033"/>
        <end position="1048"/>
    </location>
</feature>
<dbReference type="KEGG" id="gtr:GLOTRDRAFT_123015"/>
<dbReference type="Pfam" id="PF04855">
    <property type="entry name" value="SNF5"/>
    <property type="match status" value="1"/>
</dbReference>
<organism evidence="7 8">
    <name type="scientific">Gloeophyllum trabeum (strain ATCC 11539 / FP-39264 / Madison 617)</name>
    <name type="common">Brown rot fungus</name>
    <dbReference type="NCBI Taxonomy" id="670483"/>
    <lineage>
        <taxon>Eukaryota</taxon>
        <taxon>Fungi</taxon>
        <taxon>Dikarya</taxon>
        <taxon>Basidiomycota</taxon>
        <taxon>Agaricomycotina</taxon>
        <taxon>Agaricomycetes</taxon>
        <taxon>Gloeophyllales</taxon>
        <taxon>Gloeophyllaceae</taxon>
        <taxon>Gloeophyllum</taxon>
    </lineage>
</organism>
<feature type="region of interest" description="Disordered" evidence="6">
    <location>
        <begin position="102"/>
        <end position="245"/>
    </location>
</feature>
<dbReference type="GO" id="GO:0006355">
    <property type="term" value="P:regulation of DNA-templated transcription"/>
    <property type="evidence" value="ECO:0007669"/>
    <property type="project" value="InterPro"/>
</dbReference>
<evidence type="ECO:0000256" key="4">
    <source>
        <dbReference type="ARBA" id="ARBA00023163"/>
    </source>
</evidence>
<evidence type="ECO:0000313" key="8">
    <source>
        <dbReference type="Proteomes" id="UP000030669"/>
    </source>
</evidence>
<keyword evidence="4" id="KW-0804">Transcription</keyword>
<dbReference type="PANTHER" id="PTHR10019">
    <property type="entry name" value="SNF5"/>
    <property type="match status" value="1"/>
</dbReference>
<feature type="region of interest" description="Disordered" evidence="6">
    <location>
        <begin position="28"/>
        <end position="48"/>
    </location>
</feature>
<feature type="region of interest" description="Disordered" evidence="6">
    <location>
        <begin position="797"/>
        <end position="870"/>
    </location>
</feature>
<name>S7RH06_GLOTA</name>
<dbReference type="RefSeq" id="XP_007869744.1">
    <property type="nucleotide sequence ID" value="XM_007871553.1"/>
</dbReference>
<dbReference type="EMBL" id="KB469309">
    <property type="protein sequence ID" value="EPQ51859.1"/>
    <property type="molecule type" value="Genomic_DNA"/>
</dbReference>
<feature type="compositionally biased region" description="Low complexity" evidence="6">
    <location>
        <begin position="144"/>
        <end position="165"/>
    </location>
</feature>
<evidence type="ECO:0000313" key="7">
    <source>
        <dbReference type="EMBL" id="EPQ51859.1"/>
    </source>
</evidence>
<dbReference type="OrthoDB" id="515064at2759"/>
<feature type="compositionally biased region" description="Low complexity" evidence="6">
    <location>
        <begin position="287"/>
        <end position="296"/>
    </location>
</feature>
<gene>
    <name evidence="7" type="ORF">GLOTRDRAFT_123015</name>
</gene>
<feature type="compositionally biased region" description="Basic and acidic residues" evidence="6">
    <location>
        <begin position="698"/>
        <end position="709"/>
    </location>
</feature>
<dbReference type="Gene3D" id="3.30.50.10">
    <property type="entry name" value="Erythroid Transcription Factor GATA-1, subunit A"/>
    <property type="match status" value="1"/>
</dbReference>
<evidence type="ECO:0000256" key="2">
    <source>
        <dbReference type="ARBA" id="ARBA00010239"/>
    </source>
</evidence>
<dbReference type="AlphaFoldDB" id="S7RH06"/>
<proteinExistence type="inferred from homology"/>
<dbReference type="GeneID" id="19300905"/>
<feature type="compositionally biased region" description="Polar residues" evidence="6">
    <location>
        <begin position="1058"/>
        <end position="1087"/>
    </location>
</feature>
<evidence type="ECO:0000256" key="1">
    <source>
        <dbReference type="ARBA" id="ARBA00004123"/>
    </source>
</evidence>
<feature type="region of interest" description="Disordered" evidence="6">
    <location>
        <begin position="398"/>
        <end position="440"/>
    </location>
</feature>
<feature type="compositionally biased region" description="Low complexity" evidence="6">
    <location>
        <begin position="987"/>
        <end position="998"/>
    </location>
</feature>